<evidence type="ECO:0000256" key="4">
    <source>
        <dbReference type="PROSITE-ProRule" id="PRU00221"/>
    </source>
</evidence>
<evidence type="ECO:0000256" key="2">
    <source>
        <dbReference type="ARBA" id="ARBA00022574"/>
    </source>
</evidence>
<dbReference type="PANTHER" id="PTHR44675">
    <property type="entry name" value="PAK1 INTERACTING PROTEIN 1"/>
    <property type="match status" value="1"/>
</dbReference>
<dbReference type="FunCoup" id="G8YCT0">
    <property type="interactions" value="1015"/>
</dbReference>
<dbReference type="PRINTS" id="PR00320">
    <property type="entry name" value="GPROTEINBRPT"/>
</dbReference>
<dbReference type="InterPro" id="IPR015943">
    <property type="entry name" value="WD40/YVTN_repeat-like_dom_sf"/>
</dbReference>
<dbReference type="SUPFAM" id="SSF50978">
    <property type="entry name" value="WD40 repeat-like"/>
    <property type="match status" value="1"/>
</dbReference>
<dbReference type="AlphaFoldDB" id="G8YCT0"/>
<feature type="repeat" description="WD" evidence="4">
    <location>
        <begin position="73"/>
        <end position="112"/>
    </location>
</feature>
<keyword evidence="2 4" id="KW-0853">WD repeat</keyword>
<dbReference type="InterPro" id="IPR020472">
    <property type="entry name" value="WD40_PAC1"/>
</dbReference>
<dbReference type="InterPro" id="IPR019775">
    <property type="entry name" value="WD40_repeat_CS"/>
</dbReference>
<protein>
    <submittedName>
        <fullName evidence="6">Piso0_002505 protein</fullName>
    </submittedName>
</protein>
<dbReference type="SMART" id="SM00320">
    <property type="entry name" value="WD40"/>
    <property type="match status" value="5"/>
</dbReference>
<keyword evidence="3" id="KW-0677">Repeat</keyword>
<dbReference type="Gene3D" id="2.130.10.10">
    <property type="entry name" value="YVTN repeat-like/Quinoprotein amine dehydrogenase"/>
    <property type="match status" value="3"/>
</dbReference>
<feature type="region of interest" description="Disordered" evidence="5">
    <location>
        <begin position="1"/>
        <end position="33"/>
    </location>
</feature>
<evidence type="ECO:0000313" key="6">
    <source>
        <dbReference type="EMBL" id="CCE82761.1"/>
    </source>
</evidence>
<feature type="repeat" description="WD" evidence="4">
    <location>
        <begin position="170"/>
        <end position="211"/>
    </location>
</feature>
<dbReference type="PROSITE" id="PS50082">
    <property type="entry name" value="WD_REPEATS_2"/>
    <property type="match status" value="3"/>
</dbReference>
<evidence type="ECO:0000256" key="3">
    <source>
        <dbReference type="ARBA" id="ARBA00022737"/>
    </source>
</evidence>
<dbReference type="STRING" id="559304.G8YCT0"/>
<dbReference type="InterPro" id="IPR001680">
    <property type="entry name" value="WD40_rpt"/>
</dbReference>
<dbReference type="Proteomes" id="UP000005222">
    <property type="component" value="Chromosome J"/>
</dbReference>
<dbReference type="OrthoDB" id="308449at2759"/>
<dbReference type="InterPro" id="IPR036322">
    <property type="entry name" value="WD40_repeat_dom_sf"/>
</dbReference>
<keyword evidence="1" id="KW-0690">Ribosome biogenesis</keyword>
<accession>G8YCT0</accession>
<dbReference type="InParanoid" id="G8YCT0"/>
<gene>
    <name evidence="6" type="primary">Piso0_002505</name>
    <name evidence="6" type="ORF">GNLVRS01_PISO0J13451g</name>
</gene>
<dbReference type="HOGENOM" id="CLU_031466_2_0_1"/>
<name>G8YCT0_PICSO</name>
<evidence type="ECO:0000256" key="1">
    <source>
        <dbReference type="ARBA" id="ARBA00022517"/>
    </source>
</evidence>
<evidence type="ECO:0000256" key="5">
    <source>
        <dbReference type="SAM" id="MobiDB-lite"/>
    </source>
</evidence>
<dbReference type="GO" id="GO:0042254">
    <property type="term" value="P:ribosome biogenesis"/>
    <property type="evidence" value="ECO:0007669"/>
    <property type="project" value="UniProtKB-KW"/>
</dbReference>
<dbReference type="InterPro" id="IPR051959">
    <property type="entry name" value="PAK1-Kinase_Regulator"/>
</dbReference>
<sequence length="432" mass="48868">MKGKDTIHKENSKTHDSDKMKGANKEVEKNTANSGEKKTLQFRIIVGSYEHNLQCLSVLLNGSQAVFQPIFHFEAHSLSIKAIDIARRYLVTGSNDELIRIFDLQKRKELGTLLGHQGNITKLQFSLEGVPDNETVSEKAEKSGKWLLSASEDGKIMIWRTKDWEMFGVLKGHKGRVNDLAIHHSGRVAVSVSVDMTVRLWNLMTSKKAATLKIEGRDHLGQAPELVRWSANGQYFMVGLLNQILVYNTSRAKIVKKIKFKTTIMCMENWIIGGEEWLVLGQSNGVIEFYSHKKDFVVDLDAQEASLESGLKPNFTLRGHTNRIKDLALHRESGDIYLISVSSDGKIVVWDMDEQVRDQIAVYDTGERLNCVVACSENIEKASTMKRSFADSQENDFTESEYETDAEEVRKVMLNGKQRKKSKSKKVKVTLE</sequence>
<organism evidence="6 7">
    <name type="scientific">Pichia sorbitophila (strain ATCC MYA-4447 / BCRC 22081 / CBS 7064 / NBRC 10061 / NRRL Y-12695)</name>
    <name type="common">Hybrid yeast</name>
    <dbReference type="NCBI Taxonomy" id="559304"/>
    <lineage>
        <taxon>Eukaryota</taxon>
        <taxon>Fungi</taxon>
        <taxon>Dikarya</taxon>
        <taxon>Ascomycota</taxon>
        <taxon>Saccharomycotina</taxon>
        <taxon>Pichiomycetes</taxon>
        <taxon>Debaryomycetaceae</taxon>
        <taxon>Millerozyma</taxon>
    </lineage>
</organism>
<evidence type="ECO:0000313" key="7">
    <source>
        <dbReference type="Proteomes" id="UP000005222"/>
    </source>
</evidence>
<keyword evidence="7" id="KW-1185">Reference proteome</keyword>
<dbReference type="OMA" id="GYIKMWR"/>
<feature type="region of interest" description="Disordered" evidence="5">
    <location>
        <begin position="413"/>
        <end position="432"/>
    </location>
</feature>
<reference evidence="6 7" key="1">
    <citation type="journal article" date="2012" name="G3 (Bethesda)">
        <title>Pichia sorbitophila, an interspecies yeast hybrid reveals early steps of genome resolution following polyploidization.</title>
        <authorList>
            <person name="Leh Louis V."/>
            <person name="Despons L."/>
            <person name="Friedrich A."/>
            <person name="Martin T."/>
            <person name="Durrens P."/>
            <person name="Casaregola S."/>
            <person name="Neuveglise C."/>
            <person name="Fairhead C."/>
            <person name="Marck C."/>
            <person name="Cruz J.A."/>
            <person name="Straub M.L."/>
            <person name="Kugler V."/>
            <person name="Sacerdot C."/>
            <person name="Uzunov Z."/>
            <person name="Thierry A."/>
            <person name="Weiss S."/>
            <person name="Bleykasten C."/>
            <person name="De Montigny J."/>
            <person name="Jacques N."/>
            <person name="Jung P."/>
            <person name="Lemaire M."/>
            <person name="Mallet S."/>
            <person name="Morel G."/>
            <person name="Richard G.F."/>
            <person name="Sarkar A."/>
            <person name="Savel G."/>
            <person name="Schacherer J."/>
            <person name="Seret M.L."/>
            <person name="Talla E."/>
            <person name="Samson G."/>
            <person name="Jubin C."/>
            <person name="Poulain J."/>
            <person name="Vacherie B."/>
            <person name="Barbe V."/>
            <person name="Pelletier E."/>
            <person name="Sherman D.J."/>
            <person name="Westhof E."/>
            <person name="Weissenbach J."/>
            <person name="Baret P.V."/>
            <person name="Wincker P."/>
            <person name="Gaillardin C."/>
            <person name="Dujon B."/>
            <person name="Souciet J.L."/>
        </authorList>
    </citation>
    <scope>NUCLEOTIDE SEQUENCE [LARGE SCALE GENOMIC DNA]</scope>
    <source>
        <strain evidence="7">ATCC MYA-4447 / BCRC 22081 / CBS 7064 / NBRC 10061 / NRRL Y-12695</strain>
    </source>
</reference>
<dbReference type="PROSITE" id="PS00678">
    <property type="entry name" value="WD_REPEATS_1"/>
    <property type="match status" value="2"/>
</dbReference>
<feature type="repeat" description="WD" evidence="4">
    <location>
        <begin position="317"/>
        <end position="353"/>
    </location>
</feature>
<dbReference type="eggNOG" id="KOG0294">
    <property type="taxonomic scope" value="Eukaryota"/>
</dbReference>
<dbReference type="EMBL" id="FO082050">
    <property type="protein sequence ID" value="CCE82761.1"/>
    <property type="molecule type" value="Genomic_DNA"/>
</dbReference>
<proteinExistence type="predicted"/>
<dbReference type="Pfam" id="PF00400">
    <property type="entry name" value="WD40"/>
    <property type="match status" value="4"/>
</dbReference>
<feature type="compositionally biased region" description="Basic residues" evidence="5">
    <location>
        <begin position="417"/>
        <end position="432"/>
    </location>
</feature>
<dbReference type="PROSITE" id="PS50294">
    <property type="entry name" value="WD_REPEATS_REGION"/>
    <property type="match status" value="2"/>
</dbReference>
<dbReference type="PANTHER" id="PTHR44675:SF1">
    <property type="entry name" value="P21-ACTIVATED PROTEIN KINASE-INTERACTING PROTEIN 1"/>
    <property type="match status" value="1"/>
</dbReference>